<reference evidence="3 4" key="1">
    <citation type="journal article" date="2017" name="Chemistry">
        <title>Isolation, Biosynthesis and Chemical Modifications of Rubterolones A-F: Rare Tropolone Alkaloids from Actinomadura sp. 5-2.</title>
        <authorList>
            <person name="Guo H."/>
            <person name="Benndorf R."/>
            <person name="Leichnitz D."/>
            <person name="Klassen J.L."/>
            <person name="Vollmers J."/>
            <person name="Gorls H."/>
            <person name="Steinacker M."/>
            <person name="Weigel C."/>
            <person name="Dahse H.M."/>
            <person name="Kaster A.K."/>
            <person name="de Beer Z.W."/>
            <person name="Poulsen M."/>
            <person name="Beemelmanns C."/>
        </authorList>
    </citation>
    <scope>NUCLEOTIDE SEQUENCE [LARGE SCALE GENOMIC DNA]</scope>
    <source>
        <strain evidence="3 4">5-2</strain>
    </source>
</reference>
<dbReference type="AlphaFoldDB" id="A0A2P4UK22"/>
<dbReference type="InterPro" id="IPR012551">
    <property type="entry name" value="DUF1707_SHOCT-like"/>
</dbReference>
<evidence type="ECO:0000313" key="3">
    <source>
        <dbReference type="EMBL" id="POM25376.1"/>
    </source>
</evidence>
<comment type="caution">
    <text evidence="3">The sequence shown here is derived from an EMBL/GenBank/DDBJ whole genome shotgun (WGS) entry which is preliminary data.</text>
</comment>
<evidence type="ECO:0000313" key="4">
    <source>
        <dbReference type="Proteomes" id="UP000242367"/>
    </source>
</evidence>
<dbReference type="RefSeq" id="WP_328589653.1">
    <property type="nucleotide sequence ID" value="NZ_MTBP01000002.1"/>
</dbReference>
<feature type="domain" description="DUF1707" evidence="2">
    <location>
        <begin position="6"/>
        <end position="58"/>
    </location>
</feature>
<dbReference type="PANTHER" id="PTHR40763:SF4">
    <property type="entry name" value="DUF1707 DOMAIN-CONTAINING PROTEIN"/>
    <property type="match status" value="1"/>
</dbReference>
<dbReference type="PANTHER" id="PTHR40763">
    <property type="entry name" value="MEMBRANE PROTEIN-RELATED"/>
    <property type="match status" value="1"/>
</dbReference>
<keyword evidence="4" id="KW-1185">Reference proteome</keyword>
<accession>A0A2P4UK22</accession>
<organism evidence="3 4">
    <name type="scientific">Actinomadura rubteroloni</name>
    <dbReference type="NCBI Taxonomy" id="1926885"/>
    <lineage>
        <taxon>Bacteria</taxon>
        <taxon>Bacillati</taxon>
        <taxon>Actinomycetota</taxon>
        <taxon>Actinomycetes</taxon>
        <taxon>Streptosporangiales</taxon>
        <taxon>Thermomonosporaceae</taxon>
        <taxon>Actinomadura</taxon>
    </lineage>
</organism>
<feature type="transmembrane region" description="Helical" evidence="1">
    <location>
        <begin position="124"/>
        <end position="142"/>
    </location>
</feature>
<evidence type="ECO:0000259" key="2">
    <source>
        <dbReference type="Pfam" id="PF08044"/>
    </source>
</evidence>
<feature type="transmembrane region" description="Helical" evidence="1">
    <location>
        <begin position="95"/>
        <end position="118"/>
    </location>
</feature>
<name>A0A2P4UK22_9ACTN</name>
<proteinExistence type="predicted"/>
<dbReference type="Pfam" id="PF08044">
    <property type="entry name" value="DUF1707"/>
    <property type="match status" value="1"/>
</dbReference>
<evidence type="ECO:0000256" key="1">
    <source>
        <dbReference type="SAM" id="Phobius"/>
    </source>
</evidence>
<keyword evidence="1" id="KW-0812">Transmembrane</keyword>
<dbReference type="EMBL" id="MTBP01000002">
    <property type="protein sequence ID" value="POM25376.1"/>
    <property type="molecule type" value="Genomic_DNA"/>
</dbReference>
<dbReference type="Proteomes" id="UP000242367">
    <property type="component" value="Unassembled WGS sequence"/>
</dbReference>
<gene>
    <name evidence="3" type="ORF">BTM25_40200</name>
</gene>
<sequence>MPNPEMRASDADRDRVAASLREHCAVGRLTTDELTERIEAVYAARTLGELAELTADLPEEDPDAPGYPVPVAQRYDRVPAARGGRDVARGGGGRLAWSGWALVSGVSFTVWLVLAVAGVWTYPWWIWVAGPWGLGLLLSAVARRR</sequence>
<protein>
    <recommendedName>
        <fullName evidence="2">DUF1707 domain-containing protein</fullName>
    </recommendedName>
</protein>
<keyword evidence="1" id="KW-1133">Transmembrane helix</keyword>
<keyword evidence="1" id="KW-0472">Membrane</keyword>